<dbReference type="EMBL" id="WNZZ01000006">
    <property type="protein sequence ID" value="MUG22914.1"/>
    <property type="molecule type" value="Genomic_DNA"/>
</dbReference>
<comment type="cofactor">
    <cofactor evidence="18">
        <name>Mg(2+)</name>
        <dbReference type="ChEBI" id="CHEBI:18420"/>
    </cofactor>
    <text evidence="18">Mn(2+), Zn(2+), Cd(2+) and Co(2+) support activity to lesser extents.</text>
</comment>
<feature type="binding site" evidence="17">
    <location>
        <position position="73"/>
    </location>
    <ligand>
        <name>ATP</name>
        <dbReference type="ChEBI" id="CHEBI:30616"/>
    </ligand>
</feature>
<evidence type="ECO:0000256" key="11">
    <source>
        <dbReference type="ARBA" id="ARBA00023098"/>
    </source>
</evidence>
<keyword evidence="8 20" id="KW-0418">Kinase</keyword>
<feature type="binding site" evidence="18">
    <location>
        <position position="73"/>
    </location>
    <ligand>
        <name>a divalent metal cation</name>
        <dbReference type="ChEBI" id="CHEBI:60240"/>
    </ligand>
</feature>
<dbReference type="InterPro" id="IPR036945">
    <property type="entry name" value="DAGK_sf"/>
</dbReference>
<accession>A0A090ZHR8</accession>
<dbReference type="GO" id="GO:0005524">
    <property type="term" value="F:ATP binding"/>
    <property type="evidence" value="ECO:0007669"/>
    <property type="project" value="UniProtKB-KW"/>
</dbReference>
<keyword evidence="6 19" id="KW-0812">Transmembrane</keyword>
<evidence type="ECO:0000256" key="19">
    <source>
        <dbReference type="SAM" id="Phobius"/>
    </source>
</evidence>
<evidence type="ECO:0000313" key="21">
    <source>
        <dbReference type="EMBL" id="MUG22914.1"/>
    </source>
</evidence>
<comment type="subcellular location">
    <subcellularLocation>
        <location evidence="1">Cell membrane</location>
        <topology evidence="1">Multi-pass membrane protein</topology>
    </subcellularLocation>
</comment>
<feature type="binding site" evidence="17">
    <location>
        <position position="13"/>
    </location>
    <ligand>
        <name>ATP</name>
        <dbReference type="ChEBI" id="CHEBI:30616"/>
    </ligand>
</feature>
<evidence type="ECO:0000256" key="13">
    <source>
        <dbReference type="ARBA" id="ARBA00023209"/>
    </source>
</evidence>
<dbReference type="GO" id="GO:0016301">
    <property type="term" value="F:kinase activity"/>
    <property type="evidence" value="ECO:0007669"/>
    <property type="project" value="UniProtKB-KW"/>
</dbReference>
<sequence>MKPKAGWGASFRYAFAGIAASLKTQRNLRFHCFAAVLVIAASLYFRLPPRDIAVLLLTIALVISLELMNTAVETAVDLITPERHPLAKLAKDAAAGAVLAAAVFAVVIGVLIFYRPVIAWFHALFG</sequence>
<dbReference type="STRING" id="44252.DJ90_649"/>
<evidence type="ECO:0000256" key="12">
    <source>
        <dbReference type="ARBA" id="ARBA00023136"/>
    </source>
</evidence>
<dbReference type="HOGENOM" id="CLU_112343_2_1_9"/>
<dbReference type="PANTHER" id="PTHR34299">
    <property type="entry name" value="DIACYLGLYCEROL KINASE"/>
    <property type="match status" value="1"/>
</dbReference>
<dbReference type="GO" id="GO:0005886">
    <property type="term" value="C:plasma membrane"/>
    <property type="evidence" value="ECO:0007669"/>
    <property type="project" value="UniProtKB-SubCell"/>
</dbReference>
<evidence type="ECO:0000313" key="22">
    <source>
        <dbReference type="Proteomes" id="UP000029278"/>
    </source>
</evidence>
<keyword evidence="12 19" id="KW-0472">Membrane</keyword>
<dbReference type="EMBL" id="JMQA01000020">
    <property type="protein sequence ID" value="KFN10152.1"/>
    <property type="molecule type" value="Genomic_DNA"/>
</dbReference>
<evidence type="ECO:0000313" key="20">
    <source>
        <dbReference type="EMBL" id="KFN10152.1"/>
    </source>
</evidence>
<evidence type="ECO:0000256" key="6">
    <source>
        <dbReference type="ARBA" id="ARBA00022692"/>
    </source>
</evidence>
<dbReference type="GeneID" id="77006129"/>
<evidence type="ECO:0000256" key="15">
    <source>
        <dbReference type="PIRSR" id="PIRSR600829-1"/>
    </source>
</evidence>
<keyword evidence="22" id="KW-1185">Reference proteome</keyword>
<dbReference type="GO" id="GO:0008654">
    <property type="term" value="P:phospholipid biosynthetic process"/>
    <property type="evidence" value="ECO:0007669"/>
    <property type="project" value="UniProtKB-KW"/>
</dbReference>
<dbReference type="Proteomes" id="UP000029278">
    <property type="component" value="Unassembled WGS sequence"/>
</dbReference>
<name>A0A090ZHR8_PAEMA</name>
<evidence type="ECO:0000256" key="10">
    <source>
        <dbReference type="ARBA" id="ARBA00022989"/>
    </source>
</evidence>
<evidence type="ECO:0000256" key="8">
    <source>
        <dbReference type="ARBA" id="ARBA00022777"/>
    </source>
</evidence>
<dbReference type="OrthoDB" id="9789934at2"/>
<reference evidence="21 23" key="2">
    <citation type="submission" date="2019-11" db="EMBL/GenBank/DDBJ databases">
        <title>Draft genome sequences of five Paenibacillus species of dairy origin.</title>
        <authorList>
            <person name="Olajide A.M."/>
            <person name="Chen S."/>
            <person name="Lapointe G."/>
        </authorList>
    </citation>
    <scope>NUCLEOTIDE SEQUENCE [LARGE SCALE GENOMIC DNA]</scope>
    <source>
        <strain evidence="21 23">3CT49</strain>
    </source>
</reference>
<dbReference type="RefSeq" id="WP_036621316.1">
    <property type="nucleotide sequence ID" value="NZ_BGML01000009.1"/>
</dbReference>
<evidence type="ECO:0000256" key="3">
    <source>
        <dbReference type="ARBA" id="ARBA00022475"/>
    </source>
</evidence>
<evidence type="ECO:0000256" key="1">
    <source>
        <dbReference type="ARBA" id="ARBA00004651"/>
    </source>
</evidence>
<feature type="binding site" evidence="16">
    <location>
        <position position="66"/>
    </location>
    <ligand>
        <name>substrate</name>
    </ligand>
</feature>
<dbReference type="PATRIC" id="fig|44252.3.peg.1899"/>
<dbReference type="PANTHER" id="PTHR34299:SF1">
    <property type="entry name" value="DIACYLGLYCEROL KINASE"/>
    <property type="match status" value="1"/>
</dbReference>
<proteinExistence type="inferred from homology"/>
<feature type="binding site" evidence="17">
    <location>
        <begin position="82"/>
        <end position="84"/>
    </location>
    <ligand>
        <name>ATP</name>
        <dbReference type="ChEBI" id="CHEBI:30616"/>
    </ligand>
</feature>
<dbReference type="Proteomes" id="UP000442469">
    <property type="component" value="Unassembled WGS sequence"/>
</dbReference>
<feature type="transmembrane region" description="Helical" evidence="19">
    <location>
        <begin position="52"/>
        <end position="72"/>
    </location>
</feature>
<feature type="binding site" evidence="17">
    <location>
        <begin position="91"/>
        <end position="92"/>
    </location>
    <ligand>
        <name>ATP</name>
        <dbReference type="ChEBI" id="CHEBI:30616"/>
    </ligand>
</feature>
<organism evidence="20 22">
    <name type="scientific">Paenibacillus macerans</name>
    <name type="common">Bacillus macerans</name>
    <dbReference type="NCBI Taxonomy" id="44252"/>
    <lineage>
        <taxon>Bacteria</taxon>
        <taxon>Bacillati</taxon>
        <taxon>Bacillota</taxon>
        <taxon>Bacilli</taxon>
        <taxon>Bacillales</taxon>
        <taxon>Paenibacillaceae</taxon>
        <taxon>Paenibacillus</taxon>
    </lineage>
</organism>
<dbReference type="Gene3D" id="1.10.287.3610">
    <property type="match status" value="1"/>
</dbReference>
<dbReference type="AlphaFoldDB" id="A0A090ZHR8"/>
<keyword evidence="7 17" id="KW-0547">Nucleotide-binding</keyword>
<keyword evidence="18" id="KW-0460">Magnesium</keyword>
<dbReference type="Pfam" id="PF01219">
    <property type="entry name" value="DAGK_prokar"/>
    <property type="match status" value="1"/>
</dbReference>
<keyword evidence="11" id="KW-0443">Lipid metabolism</keyword>
<protein>
    <submittedName>
        <fullName evidence="20 21">Diacylglycerol kinase</fullName>
    </submittedName>
</protein>
<keyword evidence="13" id="KW-0594">Phospholipid biosynthesis</keyword>
<feature type="active site" description="Proton acceptor" evidence="15">
    <location>
        <position position="66"/>
    </location>
</feature>
<evidence type="ECO:0000256" key="17">
    <source>
        <dbReference type="PIRSR" id="PIRSR600829-3"/>
    </source>
</evidence>
<evidence type="ECO:0000256" key="2">
    <source>
        <dbReference type="ARBA" id="ARBA00005967"/>
    </source>
</evidence>
<keyword evidence="10 19" id="KW-1133">Transmembrane helix</keyword>
<evidence type="ECO:0000256" key="9">
    <source>
        <dbReference type="ARBA" id="ARBA00022840"/>
    </source>
</evidence>
<evidence type="ECO:0000256" key="16">
    <source>
        <dbReference type="PIRSR" id="PIRSR600829-2"/>
    </source>
</evidence>
<evidence type="ECO:0000256" key="4">
    <source>
        <dbReference type="ARBA" id="ARBA00022516"/>
    </source>
</evidence>
<evidence type="ECO:0000313" key="23">
    <source>
        <dbReference type="Proteomes" id="UP000442469"/>
    </source>
</evidence>
<comment type="caution">
    <text evidence="20">The sequence shown here is derived from an EMBL/GenBank/DDBJ whole genome shotgun (WGS) entry which is preliminary data.</text>
</comment>
<dbReference type="GO" id="GO:0046872">
    <property type="term" value="F:metal ion binding"/>
    <property type="evidence" value="ECO:0007669"/>
    <property type="project" value="UniProtKB-KW"/>
</dbReference>
<keyword evidence="18" id="KW-0479">Metal-binding</keyword>
<dbReference type="InterPro" id="IPR033717">
    <property type="entry name" value="UDPK"/>
</dbReference>
<keyword evidence="14" id="KW-1208">Phospholipid metabolism</keyword>
<keyword evidence="4" id="KW-0444">Lipid biosynthesis</keyword>
<evidence type="ECO:0000256" key="14">
    <source>
        <dbReference type="ARBA" id="ARBA00023264"/>
    </source>
</evidence>
<feature type="transmembrane region" description="Helical" evidence="19">
    <location>
        <begin position="93"/>
        <end position="114"/>
    </location>
</feature>
<comment type="similarity">
    <text evidence="2">Belongs to the bacterial diacylglycerol kinase family.</text>
</comment>
<gene>
    <name evidence="20" type="ORF">DJ90_649</name>
    <name evidence="21" type="ORF">GNQ08_10870</name>
</gene>
<keyword evidence="9 17" id="KW-0067">ATP-binding</keyword>
<keyword evidence="5" id="KW-0808">Transferase</keyword>
<dbReference type="PROSITE" id="PS01069">
    <property type="entry name" value="DAGK_PROKAR"/>
    <property type="match status" value="1"/>
</dbReference>
<evidence type="ECO:0000256" key="7">
    <source>
        <dbReference type="ARBA" id="ARBA00022741"/>
    </source>
</evidence>
<reference evidence="20 22" key="1">
    <citation type="submission" date="2014-04" db="EMBL/GenBank/DDBJ databases">
        <authorList>
            <person name="Bishop-Lilly K.A."/>
            <person name="Broomall S.M."/>
            <person name="Chain P.S."/>
            <person name="Chertkov O."/>
            <person name="Coyne S.R."/>
            <person name="Daligault H.E."/>
            <person name="Davenport K.W."/>
            <person name="Erkkila T."/>
            <person name="Frey K.G."/>
            <person name="Gibbons H.S."/>
            <person name="Gu W."/>
            <person name="Jaissle J."/>
            <person name="Johnson S.L."/>
            <person name="Koroleva G.I."/>
            <person name="Ladner J.T."/>
            <person name="Lo C.-C."/>
            <person name="Minogue T.D."/>
            <person name="Munk C."/>
            <person name="Palacios G.F."/>
            <person name="Redden C.L."/>
            <person name="Rosenzweig C.N."/>
            <person name="Scholz M.B."/>
            <person name="Teshima H."/>
            <person name="Xu Y."/>
        </authorList>
    </citation>
    <scope>NUCLEOTIDE SEQUENCE [LARGE SCALE GENOMIC DNA]</scope>
    <source>
        <strain evidence="20 22">8244</strain>
    </source>
</reference>
<evidence type="ECO:0000256" key="18">
    <source>
        <dbReference type="PIRSR" id="PIRSR600829-4"/>
    </source>
</evidence>
<keyword evidence="3" id="KW-1003">Cell membrane</keyword>
<dbReference type="CDD" id="cd14265">
    <property type="entry name" value="UDPK_IM_like"/>
    <property type="match status" value="1"/>
</dbReference>
<dbReference type="InterPro" id="IPR000829">
    <property type="entry name" value="DAGK"/>
</dbReference>
<feature type="transmembrane region" description="Helical" evidence="19">
    <location>
        <begin position="28"/>
        <end position="46"/>
    </location>
</feature>
<evidence type="ECO:0000256" key="5">
    <source>
        <dbReference type="ARBA" id="ARBA00022679"/>
    </source>
</evidence>